<dbReference type="Gene3D" id="3.10.129.10">
    <property type="entry name" value="Hotdog Thioesterase"/>
    <property type="match status" value="1"/>
</dbReference>
<sequence length="162" mass="18533">MNATWHRENRRTRSREIEFIWDRSNPFVIDAVVSVSEVDGYGHVSTHNYIKWMIDCAFDHSTAVGLPESTCRKLARGMAAVKCKVDLLGSAYEQDRLRIATWIVESDGKLRLSRQFQIINVNTGKTLARGFFNFVCTNLDNGRPARLPPLFLERYIVASEPL</sequence>
<proteinExistence type="predicted"/>
<dbReference type="PANTHER" id="PTHR31793">
    <property type="entry name" value="4-HYDROXYBENZOYL-COA THIOESTERASE FAMILY MEMBER"/>
    <property type="match status" value="1"/>
</dbReference>
<comment type="caution">
    <text evidence="2">The sequence shown here is derived from an EMBL/GenBank/DDBJ whole genome shotgun (WGS) entry which is preliminary data.</text>
</comment>
<evidence type="ECO:0000313" key="3">
    <source>
        <dbReference type="Proteomes" id="UP000052124"/>
    </source>
</evidence>
<dbReference type="CDD" id="cd00586">
    <property type="entry name" value="4HBT"/>
    <property type="match status" value="1"/>
</dbReference>
<organism evidence="2 3">
    <name type="scientific">OM182 bacterium BACL3 MAG-120531-bin86</name>
    <dbReference type="NCBI Taxonomy" id="1655628"/>
    <lineage>
        <taxon>Bacteria</taxon>
        <taxon>Pseudomonadati</taxon>
        <taxon>Pseudomonadota</taxon>
        <taxon>Gammaproteobacteria</taxon>
        <taxon>OMG group</taxon>
        <taxon>OM182 clade</taxon>
    </lineage>
</organism>
<keyword evidence="1" id="KW-0378">Hydrolase</keyword>
<reference evidence="2 3" key="1">
    <citation type="submission" date="2015-10" db="EMBL/GenBank/DDBJ databases">
        <title>Metagenome-Assembled Genomes uncover a global brackish microbiome.</title>
        <authorList>
            <person name="Hugerth L.W."/>
            <person name="Larsson J."/>
            <person name="Alneberg J."/>
            <person name="Lindh M.V."/>
            <person name="Legrand C."/>
            <person name="Pinhassi J."/>
            <person name="Andersson A.F."/>
        </authorList>
    </citation>
    <scope>NUCLEOTIDE SEQUENCE [LARGE SCALE GENOMIC DNA]</scope>
    <source>
        <strain evidence="2">BACL3 MAG-120531-bin86</strain>
    </source>
</reference>
<dbReference type="GO" id="GO:0047617">
    <property type="term" value="F:fatty acyl-CoA hydrolase activity"/>
    <property type="evidence" value="ECO:0007669"/>
    <property type="project" value="TreeGrafter"/>
</dbReference>
<protein>
    <recommendedName>
        <fullName evidence="4">Thioesterase domain-containing protein</fullName>
    </recommendedName>
</protein>
<evidence type="ECO:0000313" key="2">
    <source>
        <dbReference type="EMBL" id="KRP35870.1"/>
    </source>
</evidence>
<evidence type="ECO:0000256" key="1">
    <source>
        <dbReference type="ARBA" id="ARBA00022801"/>
    </source>
</evidence>
<gene>
    <name evidence="2" type="ORF">ABS26_07685</name>
</gene>
<dbReference type="InterPro" id="IPR050563">
    <property type="entry name" value="4-hydroxybenzoyl-CoA_TE"/>
</dbReference>
<dbReference type="SUPFAM" id="SSF54637">
    <property type="entry name" value="Thioesterase/thiol ester dehydrase-isomerase"/>
    <property type="match status" value="1"/>
</dbReference>
<dbReference type="AlphaFoldDB" id="A0A0R2XRE8"/>
<evidence type="ECO:0008006" key="4">
    <source>
        <dbReference type="Google" id="ProtNLM"/>
    </source>
</evidence>
<dbReference type="Pfam" id="PF13279">
    <property type="entry name" value="4HBT_2"/>
    <property type="match status" value="1"/>
</dbReference>
<dbReference type="InterPro" id="IPR029069">
    <property type="entry name" value="HotDog_dom_sf"/>
</dbReference>
<dbReference type="PANTHER" id="PTHR31793:SF37">
    <property type="entry name" value="ACYL-COA THIOESTER HYDROLASE YBGC"/>
    <property type="match status" value="1"/>
</dbReference>
<name>A0A0R2XRE8_9GAMM</name>
<dbReference type="EMBL" id="LIDH01000502">
    <property type="protein sequence ID" value="KRP35870.1"/>
    <property type="molecule type" value="Genomic_DNA"/>
</dbReference>
<dbReference type="Proteomes" id="UP000052124">
    <property type="component" value="Unassembled WGS sequence"/>
</dbReference>
<accession>A0A0R2XRE8</accession>